<evidence type="ECO:0000256" key="2">
    <source>
        <dbReference type="SAM" id="SignalP"/>
    </source>
</evidence>
<keyword evidence="1 4" id="KW-0378">Hydrolase</keyword>
<dbReference type="NCBIfam" id="TIGR00976">
    <property type="entry name" value="CocE_NonD"/>
    <property type="match status" value="1"/>
</dbReference>
<dbReference type="InterPro" id="IPR008979">
    <property type="entry name" value="Galactose-bd-like_sf"/>
</dbReference>
<feature type="signal peptide" evidence="2">
    <location>
        <begin position="1"/>
        <end position="26"/>
    </location>
</feature>
<evidence type="ECO:0000256" key="1">
    <source>
        <dbReference type="ARBA" id="ARBA00022801"/>
    </source>
</evidence>
<dbReference type="EMBL" id="RWIT01000005">
    <property type="protein sequence ID" value="RSK48481.1"/>
    <property type="molecule type" value="Genomic_DNA"/>
</dbReference>
<keyword evidence="2" id="KW-0732">Signal</keyword>
<dbReference type="InterPro" id="IPR000383">
    <property type="entry name" value="Xaa-Pro-like_dom"/>
</dbReference>
<dbReference type="SUPFAM" id="SSF53474">
    <property type="entry name" value="alpha/beta-Hydrolases"/>
    <property type="match status" value="1"/>
</dbReference>
<protein>
    <submittedName>
        <fullName evidence="4">CocE/NonD family hydrolase</fullName>
    </submittedName>
</protein>
<dbReference type="SUPFAM" id="SSF49785">
    <property type="entry name" value="Galactose-binding domain-like"/>
    <property type="match status" value="1"/>
</dbReference>
<dbReference type="GO" id="GO:0008239">
    <property type="term" value="F:dipeptidyl-peptidase activity"/>
    <property type="evidence" value="ECO:0007669"/>
    <property type="project" value="InterPro"/>
</dbReference>
<sequence length="801" mass="90509">MFKLSLYPLHCMRMFLWLALLLPSLAVSQSRPPLPADYYEKFQVQLPVGLQPTDSVGVARALQTVADAVEKLEGEAQTRYRISDTTQLASSYMMRALAALVQNRFTDYHRYRRMAMRLQPSPIYILPPTLVPMAWSVAKQRVPDEASAAFRPALRLALRQQLDSLPALTRLDLLNSQKGAYLPAMTTLVRGELRKILSVAAMRGNKLTYSAAAGFMRMGFSGPFYQRHRATVEQLLYELDPARLVDEEAQIPMRDGVKLHGLVYRNGATSGRVPVIVSLSPYPGGSEATQGNVFATNGYVYVYVDTRGRRKSGGSFFPYEQDAQDLYDIIDWASKQPWSDGQVATTGGSYLGFAQWQAIRQEYRHPALKAINPMVAVGFGVDFPRESNMFYSYILQWATYVSGRELNSAVFNDAPFWNGTFWQLYKNRLPFVKLDSVAKLPNPFFQKWVSHPDFDAYWQGILPKPADYAALDLPVLTITGYYDDDQNGALYYYRQYMQHATAANRGKHQLLIGPYDHGGAQWAPRAAQAGLPIERAAQVPVYRQMLQWFDWVLKKQAKPAWMLDQVTYFETNAGRWRGASSLQALTKDTLRLYLTPQKQPNPKRAGLLAMQTSVPKKTQSIRYIHDVAQVLDSAFVFATPRPYDDSLYMTSAHNLVFESGPLPRAVTVSGALLPRLFMSLNVPDADFRVTVYEQTADGRSMQLATSGLRTRYRRSATNPTLMKPGKMERLDFNNNFLYVKKLDAGSRLRLVLEVQNTPMYERNFGFGGVVAQERATGPRLIETTVYTGRKYPSRVDVPIGE</sequence>
<dbReference type="InterPro" id="IPR029058">
    <property type="entry name" value="AB_hydrolase_fold"/>
</dbReference>
<dbReference type="AlphaFoldDB" id="A0A3R9NJE5"/>
<dbReference type="InterPro" id="IPR005674">
    <property type="entry name" value="CocE/Ser_esterase"/>
</dbReference>
<organism evidence="4 5">
    <name type="scientific">Hymenobacter rigui</name>
    <dbReference type="NCBI Taxonomy" id="334424"/>
    <lineage>
        <taxon>Bacteria</taxon>
        <taxon>Pseudomonadati</taxon>
        <taxon>Bacteroidota</taxon>
        <taxon>Cytophagia</taxon>
        <taxon>Cytophagales</taxon>
        <taxon>Hymenobacteraceae</taxon>
        <taxon>Hymenobacter</taxon>
    </lineage>
</organism>
<proteinExistence type="predicted"/>
<feature type="chain" id="PRO_5018643520" evidence="2">
    <location>
        <begin position="27"/>
        <end position="801"/>
    </location>
</feature>
<dbReference type="Gene3D" id="1.10.3020.10">
    <property type="entry name" value="alpha-amino acid ester hydrolase ( Helical cap domain)"/>
    <property type="match status" value="1"/>
</dbReference>
<dbReference type="Pfam" id="PF08530">
    <property type="entry name" value="PepX_C"/>
    <property type="match status" value="1"/>
</dbReference>
<gene>
    <name evidence="4" type="ORF">EI291_12245</name>
</gene>
<feature type="domain" description="Xaa-Pro dipeptidyl-peptidase C-terminal" evidence="3">
    <location>
        <begin position="546"/>
        <end position="796"/>
    </location>
</feature>
<reference evidence="4 5" key="1">
    <citation type="submission" date="2018-12" db="EMBL/GenBank/DDBJ databases">
        <authorList>
            <person name="Feng G."/>
            <person name="Zhu H."/>
        </authorList>
    </citation>
    <scope>NUCLEOTIDE SEQUENCE [LARGE SCALE GENOMIC DNA]</scope>
    <source>
        <strain evidence="4 5">KCTC 12533</strain>
    </source>
</reference>
<accession>A0A3R9NJE5</accession>
<dbReference type="OrthoDB" id="319764at2"/>
<evidence type="ECO:0000259" key="3">
    <source>
        <dbReference type="SMART" id="SM00939"/>
    </source>
</evidence>
<dbReference type="SMART" id="SM00939">
    <property type="entry name" value="PepX_C"/>
    <property type="match status" value="1"/>
</dbReference>
<dbReference type="Proteomes" id="UP000273500">
    <property type="component" value="Unassembled WGS sequence"/>
</dbReference>
<dbReference type="Gene3D" id="3.40.50.1820">
    <property type="entry name" value="alpha/beta hydrolase"/>
    <property type="match status" value="1"/>
</dbReference>
<dbReference type="Pfam" id="PF02129">
    <property type="entry name" value="Peptidase_S15"/>
    <property type="match status" value="1"/>
</dbReference>
<evidence type="ECO:0000313" key="4">
    <source>
        <dbReference type="EMBL" id="RSK48481.1"/>
    </source>
</evidence>
<dbReference type="InterPro" id="IPR013736">
    <property type="entry name" value="Xaa-Pro_dipept_C"/>
</dbReference>
<keyword evidence="5" id="KW-1185">Reference proteome</keyword>
<name>A0A3R9NJE5_9BACT</name>
<comment type="caution">
    <text evidence="4">The sequence shown here is derived from an EMBL/GenBank/DDBJ whole genome shotgun (WGS) entry which is preliminary data.</text>
</comment>
<dbReference type="Gene3D" id="2.60.120.260">
    <property type="entry name" value="Galactose-binding domain-like"/>
    <property type="match status" value="1"/>
</dbReference>
<evidence type="ECO:0000313" key="5">
    <source>
        <dbReference type="Proteomes" id="UP000273500"/>
    </source>
</evidence>